<dbReference type="Proteomes" id="UP000748308">
    <property type="component" value="Unassembled WGS sequence"/>
</dbReference>
<dbReference type="PROSITE" id="PS51257">
    <property type="entry name" value="PROKAR_LIPOPROTEIN"/>
    <property type="match status" value="1"/>
</dbReference>
<comment type="caution">
    <text evidence="1">The sequence shown here is derived from an EMBL/GenBank/DDBJ whole genome shotgun (WGS) entry which is preliminary data.</text>
</comment>
<reference evidence="1" key="1">
    <citation type="submission" date="2019-03" db="EMBL/GenBank/DDBJ databases">
        <title>Lake Tanganyika Metagenome-Assembled Genomes (MAGs).</title>
        <authorList>
            <person name="Tran P."/>
        </authorList>
    </citation>
    <scope>NUCLEOTIDE SEQUENCE</scope>
    <source>
        <strain evidence="1">M_DeepCast_400m_m2_100</strain>
    </source>
</reference>
<organism evidence="1 2">
    <name type="scientific">Eiseniibacteriota bacterium</name>
    <dbReference type="NCBI Taxonomy" id="2212470"/>
    <lineage>
        <taxon>Bacteria</taxon>
        <taxon>Candidatus Eiseniibacteriota</taxon>
    </lineage>
</organism>
<sequence>MSRRWLAGILLCGSIGCLFGFVIGCGDDEPSRPDNEQPSLLFTREDSSTIQFPASARTWVWCGPWEEGEVPTPTLHILFLSLVDVGAPGWELRAVYDDSSPGDTLRFPNYYTWDQPDSAHIFLRDPPNELATDQEDAGGWIVFRQVPCPGGQEVEFDIDAVLGSELGGMPTVAVRGRFRHAVTQPPPWIGR</sequence>
<dbReference type="EMBL" id="VGIY01000043">
    <property type="protein sequence ID" value="MBM3316801.1"/>
    <property type="molecule type" value="Genomic_DNA"/>
</dbReference>
<protein>
    <submittedName>
        <fullName evidence="1">Uncharacterized protein</fullName>
    </submittedName>
</protein>
<evidence type="ECO:0000313" key="2">
    <source>
        <dbReference type="Proteomes" id="UP000748308"/>
    </source>
</evidence>
<name>A0A938BQE9_UNCEI</name>
<dbReference type="AlphaFoldDB" id="A0A938BQE9"/>
<proteinExistence type="predicted"/>
<evidence type="ECO:0000313" key="1">
    <source>
        <dbReference type="EMBL" id="MBM3316801.1"/>
    </source>
</evidence>
<gene>
    <name evidence="1" type="ORF">FJY75_03010</name>
</gene>
<accession>A0A938BQE9</accession>